<evidence type="ECO:0000313" key="9">
    <source>
        <dbReference type="Proteomes" id="UP001551482"/>
    </source>
</evidence>
<evidence type="ECO:0000256" key="5">
    <source>
        <dbReference type="ARBA" id="ARBA00022989"/>
    </source>
</evidence>
<dbReference type="Pfam" id="PF01914">
    <property type="entry name" value="MarC"/>
    <property type="match status" value="2"/>
</dbReference>
<comment type="caution">
    <text evidence="8">The sequence shown here is derived from an EMBL/GenBank/DDBJ whole genome shotgun (WGS) entry which is preliminary data.</text>
</comment>
<dbReference type="Proteomes" id="UP001551482">
    <property type="component" value="Unassembled WGS sequence"/>
</dbReference>
<accession>A0ABV3DWX2</accession>
<evidence type="ECO:0000313" key="8">
    <source>
        <dbReference type="EMBL" id="MEU8140250.1"/>
    </source>
</evidence>
<feature type="transmembrane region" description="Helical" evidence="7">
    <location>
        <begin position="12"/>
        <end position="32"/>
    </location>
</feature>
<dbReference type="PANTHER" id="PTHR33508:SF1">
    <property type="entry name" value="UPF0056 MEMBRANE PROTEIN YHCE"/>
    <property type="match status" value="1"/>
</dbReference>
<keyword evidence="9" id="KW-1185">Reference proteome</keyword>
<sequence length="242" mass="24790">MSSLHLDDALLLFLALFALYSPVAALSSYLPLVDGYTHKEQRRLAWGLFVNVSVLMLAALWVGEPLLELLGISTAALSATGGIALLLAAVPMMMGTTAPPPTTATSTTATPGTNEAETDGAAVAAARGDAAKTVAAKPPWRSIVFTPLTFPLTFGGTTFGFFVAYRAEAPGWVAAVGLTVAGFAYAAVTGLTLYASGHVTRRVSPATAAVLEKIAGILLVAIAVTLLASGGTRLVTDVLDSL</sequence>
<reference evidence="8 9" key="1">
    <citation type="submission" date="2024-06" db="EMBL/GenBank/DDBJ databases">
        <title>The Natural Products Discovery Center: Release of the First 8490 Sequenced Strains for Exploring Actinobacteria Biosynthetic Diversity.</title>
        <authorList>
            <person name="Kalkreuter E."/>
            <person name="Kautsar S.A."/>
            <person name="Yang D."/>
            <person name="Bader C.D."/>
            <person name="Teijaro C.N."/>
            <person name="Fluegel L."/>
            <person name="Davis C.M."/>
            <person name="Simpson J.R."/>
            <person name="Lauterbach L."/>
            <person name="Steele A.D."/>
            <person name="Gui C."/>
            <person name="Meng S."/>
            <person name="Li G."/>
            <person name="Viehrig K."/>
            <person name="Ye F."/>
            <person name="Su P."/>
            <person name="Kiefer A.F."/>
            <person name="Nichols A."/>
            <person name="Cepeda A.J."/>
            <person name="Yan W."/>
            <person name="Fan B."/>
            <person name="Jiang Y."/>
            <person name="Adhikari A."/>
            <person name="Zheng C.-J."/>
            <person name="Schuster L."/>
            <person name="Cowan T.M."/>
            <person name="Smanski M.J."/>
            <person name="Chevrette M.G."/>
            <person name="De Carvalho L.P.S."/>
            <person name="Shen B."/>
        </authorList>
    </citation>
    <scope>NUCLEOTIDE SEQUENCE [LARGE SCALE GENOMIC DNA]</scope>
    <source>
        <strain evidence="8 9">NPDC048946</strain>
    </source>
</reference>
<keyword evidence="6 7" id="KW-0472">Membrane</keyword>
<feature type="transmembrane region" description="Helical" evidence="7">
    <location>
        <begin position="44"/>
        <end position="63"/>
    </location>
</feature>
<evidence type="ECO:0000256" key="4">
    <source>
        <dbReference type="ARBA" id="ARBA00022692"/>
    </source>
</evidence>
<evidence type="ECO:0000256" key="2">
    <source>
        <dbReference type="ARBA" id="ARBA00009784"/>
    </source>
</evidence>
<dbReference type="EMBL" id="JBEZFP010000283">
    <property type="protein sequence ID" value="MEU8140250.1"/>
    <property type="molecule type" value="Genomic_DNA"/>
</dbReference>
<keyword evidence="3" id="KW-1003">Cell membrane</keyword>
<feature type="transmembrane region" description="Helical" evidence="7">
    <location>
        <begin position="214"/>
        <end position="235"/>
    </location>
</feature>
<comment type="subcellular location">
    <subcellularLocation>
        <location evidence="1 7">Cell membrane</location>
        <topology evidence="1 7">Multi-pass membrane protein</topology>
    </subcellularLocation>
</comment>
<evidence type="ECO:0000256" key="7">
    <source>
        <dbReference type="RuleBase" id="RU362048"/>
    </source>
</evidence>
<comment type="similarity">
    <text evidence="2 7">Belongs to the UPF0056 (MarC) family.</text>
</comment>
<dbReference type="PANTHER" id="PTHR33508">
    <property type="entry name" value="UPF0056 MEMBRANE PROTEIN YHCE"/>
    <property type="match status" value="1"/>
</dbReference>
<dbReference type="RefSeq" id="WP_358365262.1">
    <property type="nucleotide sequence ID" value="NZ_JBEZFP010000283.1"/>
</dbReference>
<dbReference type="InterPro" id="IPR002771">
    <property type="entry name" value="Multi_antbiot-R_MarC"/>
</dbReference>
<proteinExistence type="inferred from homology"/>
<protein>
    <recommendedName>
        <fullName evidence="7">UPF0056 membrane protein</fullName>
    </recommendedName>
</protein>
<feature type="transmembrane region" description="Helical" evidence="7">
    <location>
        <begin position="69"/>
        <end position="90"/>
    </location>
</feature>
<name>A0ABV3DWX2_9ACTN</name>
<organism evidence="8 9">
    <name type="scientific">Streptodolium elevatio</name>
    <dbReference type="NCBI Taxonomy" id="3157996"/>
    <lineage>
        <taxon>Bacteria</taxon>
        <taxon>Bacillati</taxon>
        <taxon>Actinomycetota</taxon>
        <taxon>Actinomycetes</taxon>
        <taxon>Kitasatosporales</taxon>
        <taxon>Streptomycetaceae</taxon>
        <taxon>Streptodolium</taxon>
    </lineage>
</organism>
<gene>
    <name evidence="8" type="ORF">AB0C36_43065</name>
</gene>
<keyword evidence="5 7" id="KW-1133">Transmembrane helix</keyword>
<keyword evidence="4 7" id="KW-0812">Transmembrane</keyword>
<evidence type="ECO:0000256" key="3">
    <source>
        <dbReference type="ARBA" id="ARBA00022475"/>
    </source>
</evidence>
<feature type="transmembrane region" description="Helical" evidence="7">
    <location>
        <begin position="171"/>
        <end position="194"/>
    </location>
</feature>
<evidence type="ECO:0000256" key="1">
    <source>
        <dbReference type="ARBA" id="ARBA00004651"/>
    </source>
</evidence>
<feature type="transmembrane region" description="Helical" evidence="7">
    <location>
        <begin position="142"/>
        <end position="165"/>
    </location>
</feature>
<evidence type="ECO:0000256" key="6">
    <source>
        <dbReference type="ARBA" id="ARBA00023136"/>
    </source>
</evidence>